<dbReference type="Pfam" id="PF02653">
    <property type="entry name" value="BPD_transp_2"/>
    <property type="match status" value="1"/>
</dbReference>
<name>A0A133NEU1_9FUSO</name>
<feature type="transmembrane region" description="Helical" evidence="10">
    <location>
        <begin position="259"/>
        <end position="280"/>
    </location>
</feature>
<evidence type="ECO:0000256" key="10">
    <source>
        <dbReference type="SAM" id="Phobius"/>
    </source>
</evidence>
<evidence type="ECO:0000256" key="4">
    <source>
        <dbReference type="ARBA" id="ARBA00022519"/>
    </source>
</evidence>
<feature type="transmembrane region" description="Helical" evidence="10">
    <location>
        <begin position="189"/>
        <end position="212"/>
    </location>
</feature>
<gene>
    <name evidence="11" type="ORF">HMPREF3206_00903</name>
</gene>
<dbReference type="PANTHER" id="PTHR11795:SF371">
    <property type="entry name" value="HIGH-AFFINITY BRANCHED-CHAIN AMINO ACID TRANSPORT SYSTEM PERMEASE PROTEIN LIVH"/>
    <property type="match status" value="1"/>
</dbReference>
<dbReference type="GO" id="GO:0042941">
    <property type="term" value="P:D-alanine transmembrane transport"/>
    <property type="evidence" value="ECO:0007669"/>
    <property type="project" value="TreeGrafter"/>
</dbReference>
<dbReference type="GO" id="GO:0005304">
    <property type="term" value="F:L-valine transmembrane transporter activity"/>
    <property type="evidence" value="ECO:0007669"/>
    <property type="project" value="TreeGrafter"/>
</dbReference>
<reference evidence="12" key="1">
    <citation type="submission" date="2016-01" db="EMBL/GenBank/DDBJ databases">
        <authorList>
            <person name="Mitreva M."/>
            <person name="Pepin K.H."/>
            <person name="Mihindukulasuriya K.A."/>
            <person name="Fulton R."/>
            <person name="Fronick C."/>
            <person name="O'Laughlin M."/>
            <person name="Miner T."/>
            <person name="Herter B."/>
            <person name="Rosa B.A."/>
            <person name="Cordes M."/>
            <person name="Tomlinson C."/>
            <person name="Wollam A."/>
            <person name="Palsikar V.B."/>
            <person name="Mardis E.R."/>
            <person name="Wilson R.K."/>
        </authorList>
    </citation>
    <scope>NUCLEOTIDE SEQUENCE [LARGE SCALE GENOMIC DNA]</scope>
    <source>
        <strain evidence="12">CMW8396</strain>
    </source>
</reference>
<evidence type="ECO:0000256" key="1">
    <source>
        <dbReference type="ARBA" id="ARBA00004651"/>
    </source>
</evidence>
<dbReference type="PATRIC" id="fig|134605.3.peg.900"/>
<keyword evidence="6" id="KW-0029">Amino-acid transport</keyword>
<sequence length="294" mass="31594">MEFLLQIINGLQIGSIYALVSLGYTMVYGIAQLINFAHGDIIMVGAYTSLFSIPIFQKMGLPIWATIFPAMIICALLGMLTEKIAYRPLRNSPRISNLITAIGVSLFLENIFMKLFTPNTRAFPKVFSQVSIHLFGISFNYGSVITILLTLALSIALHLFMKNTKYGKAMLATSEDYGAATLVGINVNFTIQLTFAIGSALAAIASVLYVSAYPQVQPLMGSMLGIKAFIAAVLGGIGILPGAVIGGFILGIIESLTRAYLSSQLADAFVFGILIIVLLIKPTGILGKNIKEKV</sequence>
<evidence type="ECO:0000313" key="12">
    <source>
        <dbReference type="Proteomes" id="UP000070617"/>
    </source>
</evidence>
<evidence type="ECO:0000256" key="5">
    <source>
        <dbReference type="ARBA" id="ARBA00022692"/>
    </source>
</evidence>
<dbReference type="GO" id="GO:0005886">
    <property type="term" value="C:plasma membrane"/>
    <property type="evidence" value="ECO:0007669"/>
    <property type="project" value="UniProtKB-SubCell"/>
</dbReference>
<feature type="transmembrane region" description="Helical" evidence="10">
    <location>
        <begin position="134"/>
        <end position="161"/>
    </location>
</feature>
<keyword evidence="7 10" id="KW-1133">Transmembrane helix</keyword>
<keyword evidence="12" id="KW-1185">Reference proteome</keyword>
<evidence type="ECO:0000256" key="6">
    <source>
        <dbReference type="ARBA" id="ARBA00022970"/>
    </source>
</evidence>
<dbReference type="Proteomes" id="UP000070617">
    <property type="component" value="Unassembled WGS sequence"/>
</dbReference>
<feature type="transmembrane region" description="Helical" evidence="10">
    <location>
        <begin position="95"/>
        <end position="113"/>
    </location>
</feature>
<comment type="subcellular location">
    <subcellularLocation>
        <location evidence="1">Cell membrane</location>
        <topology evidence="1">Multi-pass membrane protein</topology>
    </subcellularLocation>
</comment>
<dbReference type="GO" id="GO:0015190">
    <property type="term" value="F:L-leucine transmembrane transporter activity"/>
    <property type="evidence" value="ECO:0007669"/>
    <property type="project" value="TreeGrafter"/>
</dbReference>
<proteinExistence type="inferred from homology"/>
<comment type="similarity">
    <text evidence="9">Belongs to the binding-protein-dependent transport system permease family. LivHM subfamily.</text>
</comment>
<keyword evidence="5 10" id="KW-0812">Transmembrane</keyword>
<keyword evidence="3" id="KW-1003">Cell membrane</keyword>
<evidence type="ECO:0000256" key="9">
    <source>
        <dbReference type="ARBA" id="ARBA00037998"/>
    </source>
</evidence>
<keyword evidence="2" id="KW-0813">Transport</keyword>
<feature type="transmembrane region" description="Helical" evidence="10">
    <location>
        <begin position="36"/>
        <end position="56"/>
    </location>
</feature>
<evidence type="ECO:0000256" key="2">
    <source>
        <dbReference type="ARBA" id="ARBA00022448"/>
    </source>
</evidence>
<dbReference type="PANTHER" id="PTHR11795">
    <property type="entry name" value="BRANCHED-CHAIN AMINO ACID TRANSPORT SYSTEM PERMEASE PROTEIN LIVH"/>
    <property type="match status" value="1"/>
</dbReference>
<keyword evidence="8 10" id="KW-0472">Membrane</keyword>
<evidence type="ECO:0000256" key="3">
    <source>
        <dbReference type="ARBA" id="ARBA00022475"/>
    </source>
</evidence>
<dbReference type="CDD" id="cd06582">
    <property type="entry name" value="TM_PBP1_LivH_like"/>
    <property type="match status" value="1"/>
</dbReference>
<dbReference type="RefSeq" id="WP_008802264.1">
    <property type="nucleotide sequence ID" value="NZ_KQ956533.1"/>
</dbReference>
<dbReference type="InterPro" id="IPR001851">
    <property type="entry name" value="ABC_transp_permease"/>
</dbReference>
<organism evidence="11 12">
    <name type="scientific">Fusobacterium equinum</name>
    <dbReference type="NCBI Taxonomy" id="134605"/>
    <lineage>
        <taxon>Bacteria</taxon>
        <taxon>Fusobacteriati</taxon>
        <taxon>Fusobacteriota</taxon>
        <taxon>Fusobacteriia</taxon>
        <taxon>Fusobacteriales</taxon>
        <taxon>Fusobacteriaceae</taxon>
        <taxon>Fusobacterium</taxon>
    </lineage>
</organism>
<dbReference type="GO" id="GO:0015808">
    <property type="term" value="P:L-alanine transport"/>
    <property type="evidence" value="ECO:0007669"/>
    <property type="project" value="TreeGrafter"/>
</dbReference>
<comment type="caution">
    <text evidence="11">The sequence shown here is derived from an EMBL/GenBank/DDBJ whole genome shotgun (WGS) entry which is preliminary data.</text>
</comment>
<evidence type="ECO:0000256" key="7">
    <source>
        <dbReference type="ARBA" id="ARBA00022989"/>
    </source>
</evidence>
<dbReference type="InterPro" id="IPR052157">
    <property type="entry name" value="BCAA_transport_permease"/>
</dbReference>
<evidence type="ECO:0000256" key="8">
    <source>
        <dbReference type="ARBA" id="ARBA00023136"/>
    </source>
</evidence>
<dbReference type="GO" id="GO:0015188">
    <property type="term" value="F:L-isoleucine transmembrane transporter activity"/>
    <property type="evidence" value="ECO:0007669"/>
    <property type="project" value="TreeGrafter"/>
</dbReference>
<dbReference type="STRING" id="134605.HMPREF3206_00903"/>
<dbReference type="EMBL" id="LRPX01000038">
    <property type="protein sequence ID" value="KXA14808.1"/>
    <property type="molecule type" value="Genomic_DNA"/>
</dbReference>
<feature type="transmembrane region" description="Helical" evidence="10">
    <location>
        <begin position="224"/>
        <end position="253"/>
    </location>
</feature>
<protein>
    <submittedName>
        <fullName evidence="11">Putative high-affinity branched-chain amino acid ABC transporter, permease protein LivH</fullName>
    </submittedName>
</protein>
<keyword evidence="4" id="KW-0997">Cell inner membrane</keyword>
<feature type="transmembrane region" description="Helical" evidence="10">
    <location>
        <begin position="63"/>
        <end position="80"/>
    </location>
</feature>
<dbReference type="GO" id="GO:0015192">
    <property type="term" value="F:L-phenylalanine transmembrane transporter activity"/>
    <property type="evidence" value="ECO:0007669"/>
    <property type="project" value="TreeGrafter"/>
</dbReference>
<feature type="transmembrane region" description="Helical" evidence="10">
    <location>
        <begin position="7"/>
        <end position="30"/>
    </location>
</feature>
<dbReference type="GO" id="GO:1903806">
    <property type="term" value="P:L-isoleucine import across plasma membrane"/>
    <property type="evidence" value="ECO:0007669"/>
    <property type="project" value="TreeGrafter"/>
</dbReference>
<dbReference type="AlphaFoldDB" id="A0A133NEU1"/>
<accession>A0A133NEU1</accession>
<evidence type="ECO:0000313" key="11">
    <source>
        <dbReference type="EMBL" id="KXA14808.1"/>
    </source>
</evidence>